<dbReference type="SUPFAM" id="SSF52788">
    <property type="entry name" value="Phosphotyrosine protein phosphatases I"/>
    <property type="match status" value="1"/>
</dbReference>
<name>A0A370WZY9_9GAMM</name>
<evidence type="ECO:0000256" key="2">
    <source>
        <dbReference type="ARBA" id="ARBA00013064"/>
    </source>
</evidence>
<sequence>MIRGILFLCVGNLCRSPMAEGLLRQCMPELNIASAGLQAKVGMPPEPHAVDVMHAHGVDISRHRSRPLNRSMLSTYDMVLVMDNRLKHEVLSRYPHLRGRVHVLAEDGIADPYQQSYDVFVDCYTRIATAVNAWQPRLRALAGAFARDVS</sequence>
<dbReference type="Proteomes" id="UP000254258">
    <property type="component" value="Unassembled WGS sequence"/>
</dbReference>
<accession>A0A370WZY9</accession>
<dbReference type="EC" id="3.1.3.48" evidence="2"/>
<evidence type="ECO:0000313" key="9">
    <source>
        <dbReference type="Proteomes" id="UP000254258"/>
    </source>
</evidence>
<organism evidence="8 9">
    <name type="scientific">Dyella monticola</name>
    <dbReference type="NCBI Taxonomy" id="1927958"/>
    <lineage>
        <taxon>Bacteria</taxon>
        <taxon>Pseudomonadati</taxon>
        <taxon>Pseudomonadota</taxon>
        <taxon>Gammaproteobacteria</taxon>
        <taxon>Lysobacterales</taxon>
        <taxon>Rhodanobacteraceae</taxon>
        <taxon>Dyella</taxon>
    </lineage>
</organism>
<evidence type="ECO:0000256" key="3">
    <source>
        <dbReference type="ARBA" id="ARBA00022801"/>
    </source>
</evidence>
<comment type="caution">
    <text evidence="8">The sequence shown here is derived from an EMBL/GenBank/DDBJ whole genome shotgun (WGS) entry which is preliminary data.</text>
</comment>
<evidence type="ECO:0000256" key="6">
    <source>
        <dbReference type="PIRSR" id="PIRSR617867-1"/>
    </source>
</evidence>
<feature type="active site" description="Nucleophile" evidence="6">
    <location>
        <position position="9"/>
    </location>
</feature>
<evidence type="ECO:0000259" key="7">
    <source>
        <dbReference type="SMART" id="SM00226"/>
    </source>
</evidence>
<dbReference type="Pfam" id="PF01451">
    <property type="entry name" value="LMWPc"/>
    <property type="match status" value="1"/>
</dbReference>
<dbReference type="InterPro" id="IPR017867">
    <property type="entry name" value="Tyr_phospatase_low_mol_wt"/>
</dbReference>
<dbReference type="InterPro" id="IPR050438">
    <property type="entry name" value="LMW_PTPase"/>
</dbReference>
<dbReference type="PANTHER" id="PTHR11717">
    <property type="entry name" value="LOW MOLECULAR WEIGHT PROTEIN TYROSINE PHOSPHATASE"/>
    <property type="match status" value="1"/>
</dbReference>
<dbReference type="RefSeq" id="WP_115495532.1">
    <property type="nucleotide sequence ID" value="NZ_QRBE01000005.1"/>
</dbReference>
<comment type="similarity">
    <text evidence="1">Belongs to the low molecular weight phosphotyrosine protein phosphatase family.</text>
</comment>
<keyword evidence="4" id="KW-0904">Protein phosphatase</keyword>
<feature type="domain" description="Phosphotyrosine protein phosphatase I" evidence="7">
    <location>
        <begin position="3"/>
        <end position="137"/>
    </location>
</feature>
<protein>
    <recommendedName>
        <fullName evidence="2">protein-tyrosine-phosphatase</fullName>
        <ecNumber evidence="2">3.1.3.48</ecNumber>
    </recommendedName>
</protein>
<dbReference type="InterPro" id="IPR023485">
    <property type="entry name" value="Ptyr_pPase"/>
</dbReference>
<dbReference type="EMBL" id="QRBE01000005">
    <property type="protein sequence ID" value="RDS81662.1"/>
    <property type="molecule type" value="Genomic_DNA"/>
</dbReference>
<keyword evidence="3" id="KW-0378">Hydrolase</keyword>
<dbReference type="Gene3D" id="3.40.50.2300">
    <property type="match status" value="1"/>
</dbReference>
<dbReference type="InterPro" id="IPR036196">
    <property type="entry name" value="Ptyr_pPase_sf"/>
</dbReference>
<dbReference type="SMART" id="SM00226">
    <property type="entry name" value="LMWPc"/>
    <property type="match status" value="1"/>
</dbReference>
<comment type="catalytic activity">
    <reaction evidence="5">
        <text>O-phospho-L-tyrosyl-[protein] + H2O = L-tyrosyl-[protein] + phosphate</text>
        <dbReference type="Rhea" id="RHEA:10684"/>
        <dbReference type="Rhea" id="RHEA-COMP:10136"/>
        <dbReference type="Rhea" id="RHEA-COMP:20101"/>
        <dbReference type="ChEBI" id="CHEBI:15377"/>
        <dbReference type="ChEBI" id="CHEBI:43474"/>
        <dbReference type="ChEBI" id="CHEBI:46858"/>
        <dbReference type="ChEBI" id="CHEBI:61978"/>
        <dbReference type="EC" id="3.1.3.48"/>
    </reaction>
</comment>
<evidence type="ECO:0000256" key="1">
    <source>
        <dbReference type="ARBA" id="ARBA00011063"/>
    </source>
</evidence>
<keyword evidence="9" id="KW-1185">Reference proteome</keyword>
<dbReference type="GO" id="GO:0004725">
    <property type="term" value="F:protein tyrosine phosphatase activity"/>
    <property type="evidence" value="ECO:0007669"/>
    <property type="project" value="UniProtKB-EC"/>
</dbReference>
<dbReference type="PANTHER" id="PTHR11717:SF31">
    <property type="entry name" value="LOW MOLECULAR WEIGHT PROTEIN-TYROSINE-PHOSPHATASE ETP-RELATED"/>
    <property type="match status" value="1"/>
</dbReference>
<reference evidence="8 9" key="1">
    <citation type="submission" date="2018-07" db="EMBL/GenBank/DDBJ databases">
        <title>Dyella monticola sp. nov. and Dyella psychrodurans sp. nov. isolated from monsoon evergreen broad-leaved forest soil of Dinghu Mountain, China.</title>
        <authorList>
            <person name="Gao Z."/>
            <person name="Qiu L."/>
        </authorList>
    </citation>
    <scope>NUCLEOTIDE SEQUENCE [LARGE SCALE GENOMIC DNA]</scope>
    <source>
        <strain evidence="8 9">4G-K06</strain>
    </source>
</reference>
<evidence type="ECO:0000313" key="8">
    <source>
        <dbReference type="EMBL" id="RDS81662.1"/>
    </source>
</evidence>
<evidence type="ECO:0000256" key="4">
    <source>
        <dbReference type="ARBA" id="ARBA00022912"/>
    </source>
</evidence>
<evidence type="ECO:0000256" key="5">
    <source>
        <dbReference type="ARBA" id="ARBA00051722"/>
    </source>
</evidence>
<dbReference type="AlphaFoldDB" id="A0A370WZY9"/>
<dbReference type="PRINTS" id="PR00719">
    <property type="entry name" value="LMWPTPASE"/>
</dbReference>
<feature type="active site" evidence="6">
    <location>
        <position position="15"/>
    </location>
</feature>
<gene>
    <name evidence="8" type="ORF">DWU98_10565</name>
</gene>
<feature type="active site" description="Proton donor" evidence="6">
    <location>
        <position position="111"/>
    </location>
</feature>
<proteinExistence type="inferred from homology"/>